<dbReference type="InterPro" id="IPR036390">
    <property type="entry name" value="WH_DNA-bd_sf"/>
</dbReference>
<dbReference type="InterPro" id="IPR036388">
    <property type="entry name" value="WH-like_DNA-bd_sf"/>
</dbReference>
<dbReference type="CDD" id="cd00090">
    <property type="entry name" value="HTH_ARSR"/>
    <property type="match status" value="1"/>
</dbReference>
<dbReference type="RefSeq" id="WP_135766258.1">
    <property type="nucleotide sequence ID" value="NZ_RQET01000001.1"/>
</dbReference>
<evidence type="ECO:0000256" key="3">
    <source>
        <dbReference type="ARBA" id="ARBA00023163"/>
    </source>
</evidence>
<keyword evidence="6" id="KW-1185">Reference proteome</keyword>
<dbReference type="Proteomes" id="UP000298458">
    <property type="component" value="Unassembled WGS sequence"/>
</dbReference>
<dbReference type="GO" id="GO:0003677">
    <property type="term" value="F:DNA binding"/>
    <property type="evidence" value="ECO:0007669"/>
    <property type="project" value="UniProtKB-KW"/>
</dbReference>
<keyword evidence="1" id="KW-0805">Transcription regulation</keyword>
<dbReference type="InterPro" id="IPR011991">
    <property type="entry name" value="ArsR-like_HTH"/>
</dbReference>
<dbReference type="PRINTS" id="PR00778">
    <property type="entry name" value="HTHARSR"/>
</dbReference>
<comment type="caution">
    <text evidence="5">The sequence shown here is derived from an EMBL/GenBank/DDBJ whole genome shotgun (WGS) entry which is preliminary data.</text>
</comment>
<accession>A0A4R9GJT4</accession>
<dbReference type="InterPro" id="IPR001845">
    <property type="entry name" value="HTH_ArsR_DNA-bd_dom"/>
</dbReference>
<sequence length="108" mass="12537">MLALDAVGDPTRRKILETLFDGEKSSGEIVSRFNISAAAISQHLKVLREANLIQVRVEGQRRIHSLDSTGWKEIQDWLDLAKRFWEGRLNALERELKANQRRKERDLK</sequence>
<proteinExistence type="predicted"/>
<feature type="domain" description="HTH arsR-type" evidence="4">
    <location>
        <begin position="1"/>
        <end position="89"/>
    </location>
</feature>
<dbReference type="InterPro" id="IPR051081">
    <property type="entry name" value="HTH_MetalResp_TranReg"/>
</dbReference>
<dbReference type="PANTHER" id="PTHR33154">
    <property type="entry name" value="TRANSCRIPTIONAL REGULATOR, ARSR FAMILY"/>
    <property type="match status" value="1"/>
</dbReference>
<dbReference type="EMBL" id="RQET01000001">
    <property type="protein sequence ID" value="TGK13917.1"/>
    <property type="molecule type" value="Genomic_DNA"/>
</dbReference>
<dbReference type="Gene3D" id="1.10.10.10">
    <property type="entry name" value="Winged helix-like DNA-binding domain superfamily/Winged helix DNA-binding domain"/>
    <property type="match status" value="1"/>
</dbReference>
<dbReference type="SMART" id="SM00418">
    <property type="entry name" value="HTH_ARSR"/>
    <property type="match status" value="1"/>
</dbReference>
<keyword evidence="3" id="KW-0804">Transcription</keyword>
<name>A0A4R9GJT4_9LEPT</name>
<dbReference type="PANTHER" id="PTHR33154:SF33">
    <property type="entry name" value="TRANSCRIPTIONAL REPRESSOR SDPR"/>
    <property type="match status" value="1"/>
</dbReference>
<evidence type="ECO:0000313" key="5">
    <source>
        <dbReference type="EMBL" id="TGK13917.1"/>
    </source>
</evidence>
<protein>
    <submittedName>
        <fullName evidence="5">ArsR family transcriptional regulator</fullName>
    </submittedName>
</protein>
<dbReference type="OrthoDB" id="9799175at2"/>
<dbReference type="AlphaFoldDB" id="A0A4R9GJT4"/>
<dbReference type="SUPFAM" id="SSF46785">
    <property type="entry name" value="Winged helix' DNA-binding domain"/>
    <property type="match status" value="1"/>
</dbReference>
<dbReference type="GO" id="GO:0003700">
    <property type="term" value="F:DNA-binding transcription factor activity"/>
    <property type="evidence" value="ECO:0007669"/>
    <property type="project" value="InterPro"/>
</dbReference>
<reference evidence="5" key="1">
    <citation type="journal article" date="2019" name="PLoS Negl. Trop. Dis.">
        <title>Revisiting the worldwide diversity of Leptospira species in the environment.</title>
        <authorList>
            <person name="Vincent A.T."/>
            <person name="Schiettekatte O."/>
            <person name="Bourhy P."/>
            <person name="Veyrier F.J."/>
            <person name="Picardeau M."/>
        </authorList>
    </citation>
    <scope>NUCLEOTIDE SEQUENCE [LARGE SCALE GENOMIC DNA]</scope>
    <source>
        <strain evidence="5">SSW15</strain>
    </source>
</reference>
<evidence type="ECO:0000256" key="2">
    <source>
        <dbReference type="ARBA" id="ARBA00023125"/>
    </source>
</evidence>
<keyword evidence="2" id="KW-0238">DNA-binding</keyword>
<gene>
    <name evidence="5" type="ORF">EHO60_00755</name>
</gene>
<evidence type="ECO:0000259" key="4">
    <source>
        <dbReference type="PROSITE" id="PS50987"/>
    </source>
</evidence>
<organism evidence="5 6">
    <name type="scientific">Leptospira fletcheri</name>
    <dbReference type="NCBI Taxonomy" id="2484981"/>
    <lineage>
        <taxon>Bacteria</taxon>
        <taxon>Pseudomonadati</taxon>
        <taxon>Spirochaetota</taxon>
        <taxon>Spirochaetia</taxon>
        <taxon>Leptospirales</taxon>
        <taxon>Leptospiraceae</taxon>
        <taxon>Leptospira</taxon>
    </lineage>
</organism>
<dbReference type="Pfam" id="PF01022">
    <property type="entry name" value="HTH_5"/>
    <property type="match status" value="1"/>
</dbReference>
<evidence type="ECO:0000313" key="6">
    <source>
        <dbReference type="Proteomes" id="UP000298458"/>
    </source>
</evidence>
<dbReference type="PROSITE" id="PS50987">
    <property type="entry name" value="HTH_ARSR_2"/>
    <property type="match status" value="1"/>
</dbReference>
<evidence type="ECO:0000256" key="1">
    <source>
        <dbReference type="ARBA" id="ARBA00023015"/>
    </source>
</evidence>
<dbReference type="NCBIfam" id="NF033788">
    <property type="entry name" value="HTH_metalloreg"/>
    <property type="match status" value="1"/>
</dbReference>